<dbReference type="AlphaFoldDB" id="A0A9X0AMV4"/>
<comment type="caution">
    <text evidence="1">The sequence shown here is derived from an EMBL/GenBank/DDBJ whole genome shotgun (WGS) entry which is preliminary data.</text>
</comment>
<protein>
    <submittedName>
        <fullName evidence="1">Uncharacterized protein</fullName>
    </submittedName>
</protein>
<evidence type="ECO:0000313" key="2">
    <source>
        <dbReference type="Proteomes" id="UP001152300"/>
    </source>
</evidence>
<sequence length="106" mass="11608">MILCVTSWDMCQSFCVDGTRFFILVCYFLFFNLCASDFAPSTSLTLCKGLQPHHCVPGLPAKQSSLANPRKALLGKPPGSIINEAYLGTCLSSSKKKVRFGGLKRQ</sequence>
<evidence type="ECO:0000313" key="1">
    <source>
        <dbReference type="EMBL" id="KAJ8065675.1"/>
    </source>
</evidence>
<dbReference type="EMBL" id="JAPEIS010000006">
    <property type="protein sequence ID" value="KAJ8065675.1"/>
    <property type="molecule type" value="Genomic_DNA"/>
</dbReference>
<reference evidence="1" key="1">
    <citation type="submission" date="2022-11" db="EMBL/GenBank/DDBJ databases">
        <title>Genome Resource of Sclerotinia nivalis Strain SnTB1, a Plant Pathogen Isolated from American Ginseng.</title>
        <authorList>
            <person name="Fan S."/>
        </authorList>
    </citation>
    <scope>NUCLEOTIDE SEQUENCE</scope>
    <source>
        <strain evidence="1">SnTB1</strain>
    </source>
</reference>
<name>A0A9X0AMV4_9HELO</name>
<proteinExistence type="predicted"/>
<dbReference type="Proteomes" id="UP001152300">
    <property type="component" value="Unassembled WGS sequence"/>
</dbReference>
<gene>
    <name evidence="1" type="ORF">OCU04_006347</name>
</gene>
<organism evidence="1 2">
    <name type="scientific">Sclerotinia nivalis</name>
    <dbReference type="NCBI Taxonomy" id="352851"/>
    <lineage>
        <taxon>Eukaryota</taxon>
        <taxon>Fungi</taxon>
        <taxon>Dikarya</taxon>
        <taxon>Ascomycota</taxon>
        <taxon>Pezizomycotina</taxon>
        <taxon>Leotiomycetes</taxon>
        <taxon>Helotiales</taxon>
        <taxon>Sclerotiniaceae</taxon>
        <taxon>Sclerotinia</taxon>
    </lineage>
</organism>
<accession>A0A9X0AMV4</accession>
<keyword evidence="2" id="KW-1185">Reference proteome</keyword>